<dbReference type="PANTHER" id="PTHR43151">
    <property type="entry name" value="FEOA FAMILY PROTEIN"/>
    <property type="match status" value="1"/>
</dbReference>
<reference evidence="4" key="1">
    <citation type="submission" date="2016-10" db="EMBL/GenBank/DDBJ databases">
        <authorList>
            <person name="Varghese N."/>
            <person name="Submissions S."/>
        </authorList>
    </citation>
    <scope>NUCLEOTIDE SEQUENCE [LARGE SCALE GENOMIC DNA]</scope>
    <source>
        <strain evidence="4">DSM 8415</strain>
    </source>
</reference>
<keyword evidence="1" id="KW-0408">Iron</keyword>
<dbReference type="Gene3D" id="2.30.30.90">
    <property type="match status" value="1"/>
</dbReference>
<dbReference type="PANTHER" id="PTHR43151:SF2">
    <property type="entry name" value="FE(2+) TRANSPORT PROTEIN A-RELATED"/>
    <property type="match status" value="1"/>
</dbReference>
<gene>
    <name evidence="3" type="ORF">SAMN05660835_00200</name>
</gene>
<keyword evidence="4" id="KW-1185">Reference proteome</keyword>
<dbReference type="InterPro" id="IPR008988">
    <property type="entry name" value="Transcriptional_repressor_C"/>
</dbReference>
<organism evidence="3 4">
    <name type="scientific">Desulfurella multipotens</name>
    <dbReference type="NCBI Taxonomy" id="79269"/>
    <lineage>
        <taxon>Bacteria</taxon>
        <taxon>Pseudomonadati</taxon>
        <taxon>Campylobacterota</taxon>
        <taxon>Desulfurellia</taxon>
        <taxon>Desulfurellales</taxon>
        <taxon>Desulfurellaceae</taxon>
        <taxon>Desulfurella</taxon>
    </lineage>
</organism>
<dbReference type="InterPro" id="IPR053184">
    <property type="entry name" value="FeoA-like"/>
</dbReference>
<dbReference type="SMART" id="SM00899">
    <property type="entry name" value="FeoA"/>
    <property type="match status" value="1"/>
</dbReference>
<proteinExistence type="predicted"/>
<dbReference type="RefSeq" id="WP_092127609.1">
    <property type="nucleotide sequence ID" value="NZ_FMYU01000001.1"/>
</dbReference>
<dbReference type="Pfam" id="PF04023">
    <property type="entry name" value="FeoA"/>
    <property type="match status" value="1"/>
</dbReference>
<sequence length="73" mass="7832">MSLILADENAEYEVVRIEGGHGSYTKFLEMGLVPGARLRVIYNAKGPIIIAINGSKYALGKGLASKIIIKEVA</sequence>
<dbReference type="AlphaFoldDB" id="A0A1G6I534"/>
<dbReference type="InterPro" id="IPR038157">
    <property type="entry name" value="FeoA_core_dom"/>
</dbReference>
<dbReference type="OrthoDB" id="5432651at2"/>
<dbReference type="Proteomes" id="UP000199411">
    <property type="component" value="Unassembled WGS sequence"/>
</dbReference>
<evidence type="ECO:0000313" key="3">
    <source>
        <dbReference type="EMBL" id="SDC00856.1"/>
    </source>
</evidence>
<evidence type="ECO:0000259" key="2">
    <source>
        <dbReference type="SMART" id="SM00899"/>
    </source>
</evidence>
<protein>
    <submittedName>
        <fullName evidence="3">Ferrous iron transport protein A</fullName>
    </submittedName>
</protein>
<dbReference type="EMBL" id="FMYU01000001">
    <property type="protein sequence ID" value="SDC00856.1"/>
    <property type="molecule type" value="Genomic_DNA"/>
</dbReference>
<evidence type="ECO:0000256" key="1">
    <source>
        <dbReference type="ARBA" id="ARBA00023004"/>
    </source>
</evidence>
<dbReference type="GO" id="GO:0046914">
    <property type="term" value="F:transition metal ion binding"/>
    <property type="evidence" value="ECO:0007669"/>
    <property type="project" value="InterPro"/>
</dbReference>
<dbReference type="SUPFAM" id="SSF50037">
    <property type="entry name" value="C-terminal domain of transcriptional repressors"/>
    <property type="match status" value="1"/>
</dbReference>
<name>A0A1G6I534_9BACT</name>
<dbReference type="InterPro" id="IPR007167">
    <property type="entry name" value="Fe-transptr_FeoA-like"/>
</dbReference>
<evidence type="ECO:0000313" key="4">
    <source>
        <dbReference type="Proteomes" id="UP000199411"/>
    </source>
</evidence>
<feature type="domain" description="Ferrous iron transporter FeoA-like" evidence="2">
    <location>
        <begin position="1"/>
        <end position="71"/>
    </location>
</feature>
<accession>A0A1G6I534</accession>